<evidence type="ECO:0000256" key="1">
    <source>
        <dbReference type="SAM" id="MobiDB-lite"/>
    </source>
</evidence>
<proteinExistence type="predicted"/>
<comment type="caution">
    <text evidence="3">The sequence shown here is derived from an EMBL/GenBank/DDBJ whole genome shotgun (WGS) entry which is preliminary data.</text>
</comment>
<feature type="region of interest" description="Disordered" evidence="1">
    <location>
        <begin position="413"/>
        <end position="437"/>
    </location>
</feature>
<protein>
    <submittedName>
        <fullName evidence="3">Uncharacterized protein</fullName>
    </submittedName>
</protein>
<keyword evidence="2" id="KW-0472">Membrane</keyword>
<feature type="transmembrane region" description="Helical" evidence="2">
    <location>
        <begin position="250"/>
        <end position="268"/>
    </location>
</feature>
<organism evidence="3 4">
    <name type="scientific">Nanchangia anserum</name>
    <dbReference type="NCBI Taxonomy" id="2692125"/>
    <lineage>
        <taxon>Bacteria</taxon>
        <taxon>Bacillati</taxon>
        <taxon>Actinomycetota</taxon>
        <taxon>Actinomycetes</taxon>
        <taxon>Actinomycetales</taxon>
        <taxon>Actinomycetaceae</taxon>
        <taxon>Nanchangia</taxon>
    </lineage>
</organism>
<feature type="transmembrane region" description="Helical" evidence="2">
    <location>
        <begin position="12"/>
        <end position="33"/>
    </location>
</feature>
<feature type="transmembrane region" description="Helical" evidence="2">
    <location>
        <begin position="368"/>
        <end position="393"/>
    </location>
</feature>
<feature type="transmembrane region" description="Helical" evidence="2">
    <location>
        <begin position="306"/>
        <end position="329"/>
    </location>
</feature>
<feature type="transmembrane region" description="Helical" evidence="2">
    <location>
        <begin position="218"/>
        <end position="238"/>
    </location>
</feature>
<reference evidence="3 4" key="1">
    <citation type="submission" date="2020-08" db="EMBL/GenBank/DDBJ databases">
        <title>Winkia gen. nov., sp. nov., isolated from faeces of the Anser albifrons in China.</title>
        <authorList>
            <person name="Liu Q."/>
        </authorList>
    </citation>
    <scope>NUCLEOTIDE SEQUENCE [LARGE SCALE GENOMIC DNA]</scope>
    <source>
        <strain evidence="3 4">C62</strain>
    </source>
</reference>
<name>A0A8I0KRH0_9ACTO</name>
<feature type="transmembrane region" description="Helical" evidence="2">
    <location>
        <begin position="280"/>
        <end position="300"/>
    </location>
</feature>
<feature type="transmembrane region" description="Helical" evidence="2">
    <location>
        <begin position="138"/>
        <end position="164"/>
    </location>
</feature>
<feature type="transmembrane region" description="Helical" evidence="2">
    <location>
        <begin position="82"/>
        <end position="99"/>
    </location>
</feature>
<feature type="transmembrane region" description="Helical" evidence="2">
    <location>
        <begin position="39"/>
        <end position="61"/>
    </location>
</feature>
<dbReference type="Proteomes" id="UP000627538">
    <property type="component" value="Unassembled WGS sequence"/>
</dbReference>
<accession>A0A8I0KRH0</accession>
<dbReference type="EMBL" id="JACRUO010000001">
    <property type="protein sequence ID" value="MBD3689407.1"/>
    <property type="molecule type" value="Genomic_DNA"/>
</dbReference>
<gene>
    <name evidence="3" type="ORF">H8R10_04075</name>
</gene>
<sequence>MMRRRLRIDRLTTVWMIVAIVVEPVVILFPSAFSQPLWTGVHVVTLGVVLTSILQWSWHFAQGLLHLPPQTSRARGWRSARVLLVHSGLVVILVAMSLASWGGALVGVVAVLVAIIGHAIAIFHALRTPFAATFTPTMRYPLAGLGCFAAGISLAPFMLAAMWWPNAPDGLVRARDGLTLAHVVLNVFGGVGLTIAGVLVTLGPTVLRQRAHPRALAWARRALGPAVACIVVAAGAVATSHHRLAAGAEFAWGLVLALAIGAPVAAVASRSRRREIAPATMGCALAWLAVAFLGVVWATWRHADPAAVRGACLVFYVVGAVGGCVQLICGALEYLMPMTVGGGPRPLKVGLAQMGAYGGARLAARNTALLLAVVMPGPARIACIAIVALTYVWEIATFIRAARAQATARRLAGPQMPQPLSAPTLLAQASRPKESDQ</sequence>
<keyword evidence="4" id="KW-1185">Reference proteome</keyword>
<evidence type="ECO:0000256" key="2">
    <source>
        <dbReference type="SAM" id="Phobius"/>
    </source>
</evidence>
<feature type="transmembrane region" description="Helical" evidence="2">
    <location>
        <begin position="105"/>
        <end position="126"/>
    </location>
</feature>
<evidence type="ECO:0000313" key="3">
    <source>
        <dbReference type="EMBL" id="MBD3689407.1"/>
    </source>
</evidence>
<evidence type="ECO:0000313" key="4">
    <source>
        <dbReference type="Proteomes" id="UP000627538"/>
    </source>
</evidence>
<dbReference type="AlphaFoldDB" id="A0A8I0KRH0"/>
<keyword evidence="2" id="KW-1133">Transmembrane helix</keyword>
<keyword evidence="2" id="KW-0812">Transmembrane</keyword>
<feature type="transmembrane region" description="Helical" evidence="2">
    <location>
        <begin position="184"/>
        <end position="206"/>
    </location>
</feature>
<dbReference type="RefSeq" id="WP_191071456.1">
    <property type="nucleotide sequence ID" value="NZ_CP060506.1"/>
</dbReference>